<evidence type="ECO:0000313" key="1">
    <source>
        <dbReference type="EMBL" id="CAG8576329.1"/>
    </source>
</evidence>
<name>A0A9N9BQP9_9GLOM</name>
<accession>A0A9N9BQP9</accession>
<comment type="caution">
    <text evidence="1">The sequence shown here is derived from an EMBL/GenBank/DDBJ whole genome shotgun (WGS) entry which is preliminary data.</text>
</comment>
<organism evidence="1 2">
    <name type="scientific">Cetraspora pellucida</name>
    <dbReference type="NCBI Taxonomy" id="1433469"/>
    <lineage>
        <taxon>Eukaryota</taxon>
        <taxon>Fungi</taxon>
        <taxon>Fungi incertae sedis</taxon>
        <taxon>Mucoromycota</taxon>
        <taxon>Glomeromycotina</taxon>
        <taxon>Glomeromycetes</taxon>
        <taxon>Diversisporales</taxon>
        <taxon>Gigasporaceae</taxon>
        <taxon>Cetraspora</taxon>
    </lineage>
</organism>
<protein>
    <submittedName>
        <fullName evidence="1">12080_t:CDS:1</fullName>
    </submittedName>
</protein>
<evidence type="ECO:0000313" key="2">
    <source>
        <dbReference type="Proteomes" id="UP000789759"/>
    </source>
</evidence>
<dbReference type="AlphaFoldDB" id="A0A9N9BQP9"/>
<sequence>MHTPETWRKCHPQRPSTPSICDPQTFSENCMVLFFMNDVSVNDAIKIFESLKNTSVKISFSVSASTPTRHAQTHHMGNTVSELNCVPQVDYVPDNSMSNAGSVVPEIDLNEPIEYTSQNQTNYINYYSGCDNDDIDDIDDITPN</sequence>
<dbReference type="OrthoDB" id="10336482at2759"/>
<proteinExistence type="predicted"/>
<dbReference type="EMBL" id="CAJVQA010003511">
    <property type="protein sequence ID" value="CAG8576329.1"/>
    <property type="molecule type" value="Genomic_DNA"/>
</dbReference>
<reference evidence="1" key="1">
    <citation type="submission" date="2021-06" db="EMBL/GenBank/DDBJ databases">
        <authorList>
            <person name="Kallberg Y."/>
            <person name="Tangrot J."/>
            <person name="Rosling A."/>
        </authorList>
    </citation>
    <scope>NUCLEOTIDE SEQUENCE</scope>
    <source>
        <strain evidence="1">FL966</strain>
    </source>
</reference>
<keyword evidence="2" id="KW-1185">Reference proteome</keyword>
<dbReference type="Proteomes" id="UP000789759">
    <property type="component" value="Unassembled WGS sequence"/>
</dbReference>
<gene>
    <name evidence="1" type="ORF">CPELLU_LOCUS5882</name>
</gene>